<feature type="transmembrane region" description="Helical" evidence="1">
    <location>
        <begin position="42"/>
        <end position="60"/>
    </location>
</feature>
<dbReference type="RefSeq" id="WP_188618594.1">
    <property type="nucleotide sequence ID" value="NZ_BMLV01000007.1"/>
</dbReference>
<dbReference type="EMBL" id="BMLV01000007">
    <property type="protein sequence ID" value="GGP06393.1"/>
    <property type="molecule type" value="Genomic_DNA"/>
</dbReference>
<keyword evidence="3" id="KW-1185">Reference proteome</keyword>
<proteinExistence type="predicted"/>
<dbReference type="Proteomes" id="UP000620064">
    <property type="component" value="Unassembled WGS sequence"/>
</dbReference>
<evidence type="ECO:0000313" key="2">
    <source>
        <dbReference type="EMBL" id="GGP06393.1"/>
    </source>
</evidence>
<dbReference type="SUPFAM" id="SSF74653">
    <property type="entry name" value="TolA/TonB C-terminal domain"/>
    <property type="match status" value="1"/>
</dbReference>
<protein>
    <recommendedName>
        <fullName evidence="4">Energy transducer TonB</fullName>
    </recommendedName>
</protein>
<sequence>MNKNFFTHDEHHALNEIVFENRNKEYGAYALRNEANALMQKALFVGVALFATVAIVPFVVSQLKKTDKVITDQGPIVLVDVEQPIDKPIDNVKPIVVPPKPDVPVKTQSLTPPEPTRNPPVETTINQNVDDAVISTVTSPGQSVTNPNQHIETGTAINTMPTVDTTPKPNPDAIIKDVDVEANFAGGIDGFRNKVVQNFDNSAVDNESGEVIKAVVTFVVERDGTISNIKATGVNADFNREAEKVIKSIKGKWNPAKLGGQNVRSYFRFPISMQFE</sequence>
<reference evidence="3" key="1">
    <citation type="journal article" date="2019" name="Int. J. Syst. Evol. Microbiol.">
        <title>The Global Catalogue of Microorganisms (GCM) 10K type strain sequencing project: providing services to taxonomists for standard genome sequencing and annotation.</title>
        <authorList>
            <consortium name="The Broad Institute Genomics Platform"/>
            <consortium name="The Broad Institute Genome Sequencing Center for Infectious Disease"/>
            <person name="Wu L."/>
            <person name="Ma J."/>
        </authorList>
    </citation>
    <scope>NUCLEOTIDE SEQUENCE [LARGE SCALE GENOMIC DNA]</scope>
    <source>
        <strain evidence="3">CGMCC 1.7656</strain>
    </source>
</reference>
<dbReference type="Gene3D" id="3.30.1150.10">
    <property type="match status" value="1"/>
</dbReference>
<name>A0ABQ2NNH5_9FLAO</name>
<comment type="caution">
    <text evidence="2">The sequence shown here is derived from an EMBL/GenBank/DDBJ whole genome shotgun (WGS) entry which is preliminary data.</text>
</comment>
<keyword evidence="1" id="KW-1133">Transmembrane helix</keyword>
<evidence type="ECO:0000313" key="3">
    <source>
        <dbReference type="Proteomes" id="UP000620064"/>
    </source>
</evidence>
<evidence type="ECO:0000256" key="1">
    <source>
        <dbReference type="SAM" id="Phobius"/>
    </source>
</evidence>
<keyword evidence="1" id="KW-0812">Transmembrane</keyword>
<accession>A0ABQ2NNH5</accession>
<gene>
    <name evidence="2" type="ORF">GCM10010992_26220</name>
</gene>
<organism evidence="2 3">
    <name type="scientific">Cloacibacterium rupense</name>
    <dbReference type="NCBI Taxonomy" id="517423"/>
    <lineage>
        <taxon>Bacteria</taxon>
        <taxon>Pseudomonadati</taxon>
        <taxon>Bacteroidota</taxon>
        <taxon>Flavobacteriia</taxon>
        <taxon>Flavobacteriales</taxon>
        <taxon>Weeksellaceae</taxon>
    </lineage>
</organism>
<evidence type="ECO:0008006" key="4">
    <source>
        <dbReference type="Google" id="ProtNLM"/>
    </source>
</evidence>
<keyword evidence="1" id="KW-0472">Membrane</keyword>